<dbReference type="Proteomes" id="UP000887576">
    <property type="component" value="Unplaced"/>
</dbReference>
<organism evidence="1 2">
    <name type="scientific">Panagrolaimus sp. JU765</name>
    <dbReference type="NCBI Taxonomy" id="591449"/>
    <lineage>
        <taxon>Eukaryota</taxon>
        <taxon>Metazoa</taxon>
        <taxon>Ecdysozoa</taxon>
        <taxon>Nematoda</taxon>
        <taxon>Chromadorea</taxon>
        <taxon>Rhabditida</taxon>
        <taxon>Tylenchina</taxon>
        <taxon>Panagrolaimomorpha</taxon>
        <taxon>Panagrolaimoidea</taxon>
        <taxon>Panagrolaimidae</taxon>
        <taxon>Panagrolaimus</taxon>
    </lineage>
</organism>
<evidence type="ECO:0000313" key="1">
    <source>
        <dbReference type="Proteomes" id="UP000887576"/>
    </source>
</evidence>
<dbReference type="WBParaSite" id="JU765_v2.g4096.t1">
    <property type="protein sequence ID" value="JU765_v2.g4096.t1"/>
    <property type="gene ID" value="JU765_v2.g4096"/>
</dbReference>
<accession>A0AC34R789</accession>
<proteinExistence type="predicted"/>
<evidence type="ECO:0000313" key="2">
    <source>
        <dbReference type="WBParaSite" id="JU765_v2.g4096.t1"/>
    </source>
</evidence>
<name>A0AC34R789_9BILA</name>
<reference evidence="2" key="1">
    <citation type="submission" date="2022-11" db="UniProtKB">
        <authorList>
            <consortium name="WormBaseParasite"/>
        </authorList>
    </citation>
    <scope>IDENTIFICATION</scope>
</reference>
<sequence length="131" mass="15318">MLAQNYMIQPSLGYIGQSINDLSCTCLKPLYRLYNENDRDTLLTTEIAEKDRAVTLLGYKFERIIGYCASEPGCGAFKPLYRLFNFFVKDHFYTSDQETMRFHRNNPGSYGFERIECFIWQFNVSSKACEE</sequence>
<protein>
    <submittedName>
        <fullName evidence="2">Uncharacterized protein</fullName>
    </submittedName>
</protein>